<dbReference type="EMBL" id="MHWW01000009">
    <property type="protein sequence ID" value="OHB15400.1"/>
    <property type="molecule type" value="Genomic_DNA"/>
</dbReference>
<feature type="domain" description="Transposase IS200-like" evidence="1">
    <location>
        <begin position="10"/>
        <end position="156"/>
    </location>
</feature>
<evidence type="ECO:0000259" key="1">
    <source>
        <dbReference type="SMART" id="SM01321"/>
    </source>
</evidence>
<evidence type="ECO:0000313" key="2">
    <source>
        <dbReference type="EMBL" id="OHB15400.1"/>
    </source>
</evidence>
<dbReference type="PANTHER" id="PTHR34322:SF2">
    <property type="entry name" value="TRANSPOSASE IS200-LIKE DOMAIN-CONTAINING PROTEIN"/>
    <property type="match status" value="1"/>
</dbReference>
<organism evidence="2 3">
    <name type="scientific">Candidatus Zambryskibacteria bacterium RIFOXYC1_FULL_39_10</name>
    <dbReference type="NCBI Taxonomy" id="1802779"/>
    <lineage>
        <taxon>Bacteria</taxon>
        <taxon>Candidatus Zambryskiibacteriota</taxon>
    </lineage>
</organism>
<dbReference type="GO" id="GO:0004803">
    <property type="term" value="F:transposase activity"/>
    <property type="evidence" value="ECO:0007669"/>
    <property type="project" value="InterPro"/>
</dbReference>
<dbReference type="Proteomes" id="UP000177697">
    <property type="component" value="Unassembled WGS sequence"/>
</dbReference>
<reference evidence="2 3" key="1">
    <citation type="journal article" date="2016" name="Nat. Commun.">
        <title>Thousands of microbial genomes shed light on interconnected biogeochemical processes in an aquifer system.</title>
        <authorList>
            <person name="Anantharaman K."/>
            <person name="Brown C.T."/>
            <person name="Hug L.A."/>
            <person name="Sharon I."/>
            <person name="Castelle C.J."/>
            <person name="Probst A.J."/>
            <person name="Thomas B.C."/>
            <person name="Singh A."/>
            <person name="Wilkins M.J."/>
            <person name="Karaoz U."/>
            <person name="Brodie E.L."/>
            <person name="Williams K.H."/>
            <person name="Hubbard S.S."/>
            <person name="Banfield J.F."/>
        </authorList>
    </citation>
    <scope>NUCLEOTIDE SEQUENCE [LARGE SCALE GENOMIC DNA]</scope>
</reference>
<dbReference type="GO" id="GO:0006313">
    <property type="term" value="P:DNA transposition"/>
    <property type="evidence" value="ECO:0007669"/>
    <property type="project" value="InterPro"/>
</dbReference>
<protein>
    <recommendedName>
        <fullName evidence="1">Transposase IS200-like domain-containing protein</fullName>
    </recommendedName>
</protein>
<evidence type="ECO:0000313" key="3">
    <source>
        <dbReference type="Proteomes" id="UP000177697"/>
    </source>
</evidence>
<dbReference type="GO" id="GO:0003677">
    <property type="term" value="F:DNA binding"/>
    <property type="evidence" value="ECO:0007669"/>
    <property type="project" value="InterPro"/>
</dbReference>
<gene>
    <name evidence="2" type="ORF">A2431_03915</name>
</gene>
<comment type="caution">
    <text evidence="2">The sequence shown here is derived from an EMBL/GenBank/DDBJ whole genome shotgun (WGS) entry which is preliminary data.</text>
</comment>
<accession>A0A1G2V197</accession>
<dbReference type="PANTHER" id="PTHR34322">
    <property type="entry name" value="TRANSPOSASE, Y1_TNP DOMAIN-CONTAINING"/>
    <property type="match status" value="1"/>
</dbReference>
<sequence length="227" mass="26807">MNNRDYRKSGPNSFHHIYNRGNDKMNIFLDKNDYYSFLGLLEENILGEKEHFSSKIFEPLPKSSHLIGKKYVRKLLPSGSFEIICFCLMPNHFHLLVRQVKELEIGKLLSKVCTSYSKRFNKKYEHIGHIFQDQFKSVLVEDNNQLLYLSAYIHSNPKVSALVKNIEDWKFSSYLNFIEKEQYKLCSKNIVLDQFNDIKNYKKFVEDGVEKIKSIKDLNYALLDQES</sequence>
<dbReference type="Gene3D" id="3.30.70.1290">
    <property type="entry name" value="Transposase IS200-like"/>
    <property type="match status" value="1"/>
</dbReference>
<dbReference type="AlphaFoldDB" id="A0A1G2V197"/>
<dbReference type="SUPFAM" id="SSF143422">
    <property type="entry name" value="Transposase IS200-like"/>
    <property type="match status" value="1"/>
</dbReference>
<name>A0A1G2V197_9BACT</name>
<dbReference type="InterPro" id="IPR002686">
    <property type="entry name" value="Transposase_17"/>
</dbReference>
<dbReference type="Pfam" id="PF01797">
    <property type="entry name" value="Y1_Tnp"/>
    <property type="match status" value="1"/>
</dbReference>
<dbReference type="SMART" id="SM01321">
    <property type="entry name" value="Y1_Tnp"/>
    <property type="match status" value="1"/>
</dbReference>
<proteinExistence type="predicted"/>
<dbReference type="InterPro" id="IPR036515">
    <property type="entry name" value="Transposase_17_sf"/>
</dbReference>